<dbReference type="SUPFAM" id="SSF53098">
    <property type="entry name" value="Ribonuclease H-like"/>
    <property type="match status" value="1"/>
</dbReference>
<gene>
    <name evidence="2" type="ORF">GLOINDRAFT_9126</name>
</gene>
<dbReference type="PANTHER" id="PTHR32344:SF1">
    <property type="entry name" value="U1-TYPE DOMAIN-CONTAINING PROTEIN"/>
    <property type="match status" value="1"/>
</dbReference>
<dbReference type="GO" id="GO:0005634">
    <property type="term" value="C:nucleus"/>
    <property type="evidence" value="ECO:0007669"/>
    <property type="project" value="InterPro"/>
</dbReference>
<dbReference type="EMBL" id="KI297673">
    <property type="protein sequence ID" value="ERZ99813.1"/>
    <property type="molecule type" value="Genomic_DNA"/>
</dbReference>
<dbReference type="eggNOG" id="ENOG502S232">
    <property type="taxonomic scope" value="Eukaryota"/>
</dbReference>
<dbReference type="HOGENOM" id="CLU_025348_3_0_1"/>
<dbReference type="VEuPathDB" id="FungiDB:RhiirFUN_026916"/>
<dbReference type="PANTHER" id="PTHR32344">
    <property type="entry name" value="U1-TYPE DOMAIN-CONTAINING PROTEIN"/>
    <property type="match status" value="1"/>
</dbReference>
<dbReference type="GO" id="GO:0046983">
    <property type="term" value="F:protein dimerization activity"/>
    <property type="evidence" value="ECO:0007669"/>
    <property type="project" value="InterPro"/>
</dbReference>
<dbReference type="Pfam" id="PF05699">
    <property type="entry name" value="Dimer_Tnp_hAT"/>
    <property type="match status" value="1"/>
</dbReference>
<accession>U9SV30</accession>
<dbReference type="VEuPathDB" id="FungiDB:RhiirFUN_023231"/>
<reference evidence="2" key="1">
    <citation type="submission" date="2013-07" db="EMBL/GenBank/DDBJ databases">
        <title>The genome of an arbuscular mycorrhizal fungus provides insights into the evolution of the oldest plant symbiosis.</title>
        <authorList>
            <consortium name="DOE Joint Genome Institute"/>
            <person name="Tisserant E."/>
            <person name="Malbreil M."/>
            <person name="Kuo A."/>
            <person name="Kohler A."/>
            <person name="Symeonidi A."/>
            <person name="Balestrini R."/>
            <person name="Charron P."/>
            <person name="Duensing N."/>
            <person name="Frei-dit-Frey N."/>
            <person name="Gianinazzi-Pearson V."/>
            <person name="Gilbert B."/>
            <person name="Handa Y."/>
            <person name="Hijri M."/>
            <person name="Kaul R."/>
            <person name="Kawaguchi M."/>
            <person name="Krajinski F."/>
            <person name="Lammers P."/>
            <person name="Lapierre D."/>
            <person name="Masclaux F.G."/>
            <person name="Murat C."/>
            <person name="Morin E."/>
            <person name="Ndikumana S."/>
            <person name="Pagni M."/>
            <person name="Petitpierre D."/>
            <person name="Requena N."/>
            <person name="Rosikiewicz P."/>
            <person name="Riley R."/>
            <person name="Saito K."/>
            <person name="San Clemente H."/>
            <person name="Shapiro H."/>
            <person name="van Tuinen D."/>
            <person name="Becard G."/>
            <person name="Bonfante P."/>
            <person name="Paszkowski U."/>
            <person name="Shachar-Hill Y."/>
            <person name="Young J.P."/>
            <person name="Sanders I.R."/>
            <person name="Henrissat B."/>
            <person name="Rensing S.A."/>
            <person name="Grigoriev I.V."/>
            <person name="Corradi N."/>
            <person name="Roux C."/>
            <person name="Martin F."/>
        </authorList>
    </citation>
    <scope>NUCLEOTIDE SEQUENCE</scope>
    <source>
        <strain evidence="2">DAOM 197198</strain>
    </source>
</reference>
<sequence length="434" mass="50076">MNEHPGVFREDGEIMFCNFCDLSIEWKSKSTVDGHCLSKGHIKKKQVYESNEQTKKQLTISTVNAAFESKKEVIKDLIEAFSHANIPLEKYLKEGGAIPQTPILHQVHLSRVFNKYSSSLQTYFNQKPVAIIIDETTDDCSQSVVNTLFAFRQHTKLVSVDFLELFLSDSAAYMKKCFQEALKPIMPQLIHLPCYAHIINLIGDTWRTLSDFSLLKTFLSKIKETFVYTPARKGHYLSHLRMHGIEKPCKISLPNATRWNSWFKMQNKPVFPFVEGRLEQITSYLEGNPFNSAYKKFEVHISQHPACPLFRASHIFDPLYIKMEIQIGDTSRNDIHRYSVITEFGNPSDELLREWAIYCGSVGEIVEENIDLNLYWVGMQKILPILSSIALDYIWLPVSSCSVECSFSMYNNLLNNDRQKPFLRIIKAINYVVF</sequence>
<protein>
    <recommendedName>
        <fullName evidence="1">HAT C-terminal dimerisation domain-containing protein</fullName>
    </recommendedName>
</protein>
<feature type="domain" description="HAT C-terminal dimerisation" evidence="1">
    <location>
        <begin position="369"/>
        <end position="417"/>
    </location>
</feature>
<evidence type="ECO:0000259" key="1">
    <source>
        <dbReference type="Pfam" id="PF05699"/>
    </source>
</evidence>
<dbReference type="GO" id="GO:0003690">
    <property type="term" value="F:double-stranded DNA binding"/>
    <property type="evidence" value="ECO:0007669"/>
    <property type="project" value="InterPro"/>
</dbReference>
<proteinExistence type="predicted"/>
<name>U9SV30_RHIID</name>
<dbReference type="InterPro" id="IPR012337">
    <property type="entry name" value="RNaseH-like_sf"/>
</dbReference>
<organism evidence="2">
    <name type="scientific">Rhizophagus irregularis (strain DAOM 181602 / DAOM 197198 / MUCL 43194)</name>
    <name type="common">Arbuscular mycorrhizal fungus</name>
    <name type="synonym">Glomus intraradices</name>
    <dbReference type="NCBI Taxonomy" id="747089"/>
    <lineage>
        <taxon>Eukaryota</taxon>
        <taxon>Fungi</taxon>
        <taxon>Fungi incertae sedis</taxon>
        <taxon>Mucoromycota</taxon>
        <taxon>Glomeromycotina</taxon>
        <taxon>Glomeromycetes</taxon>
        <taxon>Glomerales</taxon>
        <taxon>Glomeraceae</taxon>
        <taxon>Rhizophagus</taxon>
    </lineage>
</organism>
<evidence type="ECO:0000313" key="2">
    <source>
        <dbReference type="EMBL" id="ERZ99813.1"/>
    </source>
</evidence>
<dbReference type="InterPro" id="IPR008906">
    <property type="entry name" value="HATC_C_dom"/>
</dbReference>
<dbReference type="AlphaFoldDB" id="U9SV30"/>
<dbReference type="InterPro" id="IPR033375">
    <property type="entry name" value="Cggbp1"/>
</dbReference>
<dbReference type="GO" id="GO:0006357">
    <property type="term" value="P:regulation of transcription by RNA polymerase II"/>
    <property type="evidence" value="ECO:0007669"/>
    <property type="project" value="InterPro"/>
</dbReference>